<comment type="caution">
    <text evidence="1">The sequence shown here is derived from an EMBL/GenBank/DDBJ whole genome shotgun (WGS) entry which is preliminary data.</text>
</comment>
<proteinExistence type="predicted"/>
<accession>A0ACC2CK42</accession>
<protein>
    <submittedName>
        <fullName evidence="1">Uncharacterized protein</fullName>
    </submittedName>
</protein>
<dbReference type="EMBL" id="CM055101">
    <property type="protein sequence ID" value="KAJ7542356.1"/>
    <property type="molecule type" value="Genomic_DNA"/>
</dbReference>
<evidence type="ECO:0000313" key="1">
    <source>
        <dbReference type="EMBL" id="KAJ7542356.1"/>
    </source>
</evidence>
<reference evidence="2" key="1">
    <citation type="journal article" date="2024" name="Proc. Natl. Acad. Sci. U.S.A.">
        <title>Extraordinary preservation of gene collinearity over three hundred million years revealed in homosporous lycophytes.</title>
        <authorList>
            <person name="Li C."/>
            <person name="Wickell D."/>
            <person name="Kuo L.Y."/>
            <person name="Chen X."/>
            <person name="Nie B."/>
            <person name="Liao X."/>
            <person name="Peng D."/>
            <person name="Ji J."/>
            <person name="Jenkins J."/>
            <person name="Williams M."/>
            <person name="Shu S."/>
            <person name="Plott C."/>
            <person name="Barry K."/>
            <person name="Rajasekar S."/>
            <person name="Grimwood J."/>
            <person name="Han X."/>
            <person name="Sun S."/>
            <person name="Hou Z."/>
            <person name="He W."/>
            <person name="Dai G."/>
            <person name="Sun C."/>
            <person name="Schmutz J."/>
            <person name="Leebens-Mack J.H."/>
            <person name="Li F.W."/>
            <person name="Wang L."/>
        </authorList>
    </citation>
    <scope>NUCLEOTIDE SEQUENCE [LARGE SCALE GENOMIC DNA]</scope>
    <source>
        <strain evidence="2">cv. PW_Plant_1</strain>
    </source>
</reference>
<name>A0ACC2CK42_DIPCM</name>
<dbReference type="Proteomes" id="UP001162992">
    <property type="component" value="Chromosome 10"/>
</dbReference>
<organism evidence="1 2">
    <name type="scientific">Diphasiastrum complanatum</name>
    <name type="common">Issler's clubmoss</name>
    <name type="synonym">Lycopodium complanatum</name>
    <dbReference type="NCBI Taxonomy" id="34168"/>
    <lineage>
        <taxon>Eukaryota</taxon>
        <taxon>Viridiplantae</taxon>
        <taxon>Streptophyta</taxon>
        <taxon>Embryophyta</taxon>
        <taxon>Tracheophyta</taxon>
        <taxon>Lycopodiopsida</taxon>
        <taxon>Lycopodiales</taxon>
        <taxon>Lycopodiaceae</taxon>
        <taxon>Lycopodioideae</taxon>
        <taxon>Diphasiastrum</taxon>
    </lineage>
</organism>
<gene>
    <name evidence="1" type="ORF">O6H91_10G102500</name>
</gene>
<evidence type="ECO:0000313" key="2">
    <source>
        <dbReference type="Proteomes" id="UP001162992"/>
    </source>
</evidence>
<keyword evidence="2" id="KW-1185">Reference proteome</keyword>
<sequence length="910" mass="100238">MFVRGVLVLLICCITSFALGLGDVSSGYELSAIIERNDGSIVAILDIIESSNLYGPDTLQLQVTISYEDQDRLHVHITDYDSSYKRWEVPLELIPRSKTPGSSPLKSHNTLFDDASETNSVGSERGSSHQFQFSYTSKPFGFAITRNSNKEVLFNSTPGSSHSFGSMVFKDQYLEISTSLPKSASIYGFGESTRPDGFRLAPGRLYTLWATDIASANPNVDLYGSYPFYLDMRSGGLAHGVFLLNSNGMDVSYQGIFITYKVLGGVLDFYFFPGPSPLSVVQQLTQLVGRPAPMPYWSLGFQQSKYGYKNVSELEDVVSNYANARIPLEVIWSDIDHMDKFKDFTLDPLNYPADKMKSFLEKVHADGQQFVLIIDPGIKTENNYSTYQNGLEAGIYIKDSSGSLYLGQVWPGPVNFPDFFHPKALSFWTSEISKFHETVAFDGLWIDMNEISNFCSGITCTLPPNASCPRGDAPTQCCLICDSSPTIKWDDPPYSINKLGSHKDLGALTIATSATHFNGILEYNAHNLYGFSEAIATNRALQSVLKKRPFVLSRSTFVGSGKYTAHWTGDNAATWNDIGYSIVGILNAGLVGIPMAGADICGFVNDTTEELCNRWIQLGAFYPFARDHSDIHSKRQELYLWESVAQSARKALGLRYRLLPYLYTLVFEAHVLGSPIARPLFFQFSSDPITLGIDSQFMLGRGILVSPVLSAGATSVKAYFPKGSWYNLFNYSQVVNAGEGSYHVLSAPLDTINVHVYEGSIILLQEEAKTTAQARKTPFTLLVAFPLQSTKADNSEPDQATGQLFLDNGDDVEMAIVAGKSTFLKYRASTLNTSGVIRASVMQGEFALQKGLVLQKVVILGMKAPPNNLKINNQEAASPIKCSYQASSHVEISGLSLPLGKDFILSWNTM</sequence>